<accession>A0A1D3E148</accession>
<keyword evidence="2" id="KW-0812">Transmembrane</keyword>
<keyword evidence="2" id="KW-1133">Transmembrane helix</keyword>
<protein>
    <recommendedName>
        <fullName evidence="3">DUF7847 domain-containing protein</fullName>
    </recommendedName>
</protein>
<proteinExistence type="predicted"/>
<dbReference type="Pfam" id="PF25231">
    <property type="entry name" value="DUF7847"/>
    <property type="match status" value="1"/>
</dbReference>
<reference evidence="4 5" key="1">
    <citation type="journal article" date="2013" name="Genome Announc.">
        <title>Genome Sequence of Streptomyces violaceusniger Strain SPC6, a Halotolerant Streptomycete That Exhibits Rapid Growth and Development.</title>
        <authorList>
            <person name="Chen X."/>
            <person name="Zhang B."/>
            <person name="Zhang W."/>
            <person name="Wu X."/>
            <person name="Zhang M."/>
            <person name="Chen T."/>
            <person name="Liu G."/>
            <person name="Dyson P."/>
        </authorList>
    </citation>
    <scope>NUCLEOTIDE SEQUENCE [LARGE SCALE GENOMIC DNA]</scope>
    <source>
        <strain evidence="4 5">SPC6</strain>
    </source>
</reference>
<feature type="domain" description="DUF7847" evidence="3">
    <location>
        <begin position="197"/>
        <end position="317"/>
    </location>
</feature>
<comment type="caution">
    <text evidence="4">The sequence shown here is derived from an EMBL/GenBank/DDBJ whole genome shotgun (WGS) entry which is preliminary data.</text>
</comment>
<evidence type="ECO:0000256" key="2">
    <source>
        <dbReference type="SAM" id="Phobius"/>
    </source>
</evidence>
<feature type="transmembrane region" description="Helical" evidence="2">
    <location>
        <begin position="18"/>
        <end position="37"/>
    </location>
</feature>
<feature type="transmembrane region" description="Helical" evidence="2">
    <location>
        <begin position="44"/>
        <end position="67"/>
    </location>
</feature>
<evidence type="ECO:0000313" key="4">
    <source>
        <dbReference type="EMBL" id="OEJ98290.1"/>
    </source>
</evidence>
<keyword evidence="5" id="KW-1185">Reference proteome</keyword>
<evidence type="ECO:0000313" key="5">
    <source>
        <dbReference type="Proteomes" id="UP000095329"/>
    </source>
</evidence>
<gene>
    <name evidence="4" type="ORF">J116_022120</name>
</gene>
<dbReference type="InterPro" id="IPR057169">
    <property type="entry name" value="DUF7847"/>
</dbReference>
<sequence>MPHGGWGWGAPPPPKPGVIPLAPLGLGGILGGAFGTLGRSWKQLLGMSLLVFGFLGLLAGAAVYLGYDSLEKSLLELETRETLPDAETMTSFAFGFGVVWVGALLLVLLGTSLVQAACAAALRGAVLGRTVPFGTVWRESWSRVWAVVGANLLVAVMTVVPVFFLFAVGWVSAMVSLFSMLEEAPQLWSIPGWLAPVALLAALGAGLVGVWLWVRFSLAPAAVVFEGLGPIAALRRSARLVHGDWWRVFGITLLAAIMAGFAAWIVQMPFQLAGMIPTASLSAGSPQEPSLAPVLAAMVSSIAITTLGSVIAQTVTSVFAPLMNAVLYVDRRMRTENLAASLAEAAGVRPAPQPYPQTPPQPYAGPSHPA</sequence>
<feature type="transmembrane region" description="Helical" evidence="2">
    <location>
        <begin position="193"/>
        <end position="214"/>
    </location>
</feature>
<keyword evidence="2" id="KW-0472">Membrane</keyword>
<dbReference type="AlphaFoldDB" id="A0A1D3E148"/>
<feature type="region of interest" description="Disordered" evidence="1">
    <location>
        <begin position="349"/>
        <end position="370"/>
    </location>
</feature>
<evidence type="ECO:0000256" key="1">
    <source>
        <dbReference type="SAM" id="MobiDB-lite"/>
    </source>
</evidence>
<name>A0A1D3E148_9ACTN</name>
<dbReference type="eggNOG" id="COG4223">
    <property type="taxonomic scope" value="Bacteria"/>
</dbReference>
<feature type="compositionally biased region" description="Pro residues" evidence="1">
    <location>
        <begin position="351"/>
        <end position="370"/>
    </location>
</feature>
<feature type="transmembrane region" description="Helical" evidence="2">
    <location>
        <begin position="245"/>
        <end position="266"/>
    </location>
</feature>
<feature type="transmembrane region" description="Helical" evidence="2">
    <location>
        <begin position="143"/>
        <end position="173"/>
    </location>
</feature>
<evidence type="ECO:0000259" key="3">
    <source>
        <dbReference type="Pfam" id="PF25231"/>
    </source>
</evidence>
<dbReference type="EMBL" id="ASHX02000001">
    <property type="protein sequence ID" value="OEJ98290.1"/>
    <property type="molecule type" value="Genomic_DNA"/>
</dbReference>
<organism evidence="4 5">
    <name type="scientific">Streptomyces thermolilacinus SPC6</name>
    <dbReference type="NCBI Taxonomy" id="1306406"/>
    <lineage>
        <taxon>Bacteria</taxon>
        <taxon>Bacillati</taxon>
        <taxon>Actinomycetota</taxon>
        <taxon>Actinomycetes</taxon>
        <taxon>Kitasatosporales</taxon>
        <taxon>Streptomycetaceae</taxon>
        <taxon>Streptomyces</taxon>
    </lineage>
</organism>
<dbReference type="STRING" id="1306406.J116_022120"/>
<dbReference type="Proteomes" id="UP000095329">
    <property type="component" value="Unassembled WGS sequence"/>
</dbReference>
<feature type="transmembrane region" description="Helical" evidence="2">
    <location>
        <begin position="92"/>
        <end position="122"/>
    </location>
</feature>
<feature type="transmembrane region" description="Helical" evidence="2">
    <location>
        <begin position="294"/>
        <end position="327"/>
    </location>
</feature>